<dbReference type="GO" id="GO:0016020">
    <property type="term" value="C:membrane"/>
    <property type="evidence" value="ECO:0007669"/>
    <property type="project" value="UniProtKB-SubCell"/>
</dbReference>
<comment type="subcellular location">
    <subcellularLocation>
        <location evidence="1">Membrane</location>
        <topology evidence="1">Multi-pass membrane protein</topology>
    </subcellularLocation>
</comment>
<protein>
    <recommendedName>
        <fullName evidence="10">Mitochondrial carrier protein</fullName>
    </recommendedName>
</protein>
<gene>
    <name evidence="8" type="ORF">DFQ27_000840</name>
</gene>
<evidence type="ECO:0000313" key="9">
    <source>
        <dbReference type="Proteomes" id="UP000807716"/>
    </source>
</evidence>
<evidence type="ECO:0000256" key="7">
    <source>
        <dbReference type="SAM" id="MobiDB-lite"/>
    </source>
</evidence>
<organism evidence="8 9">
    <name type="scientific">Actinomortierella ambigua</name>
    <dbReference type="NCBI Taxonomy" id="1343610"/>
    <lineage>
        <taxon>Eukaryota</taxon>
        <taxon>Fungi</taxon>
        <taxon>Fungi incertae sedis</taxon>
        <taxon>Mucoromycota</taxon>
        <taxon>Mortierellomycotina</taxon>
        <taxon>Mortierellomycetes</taxon>
        <taxon>Mortierellales</taxon>
        <taxon>Mortierellaceae</taxon>
        <taxon>Actinomortierella</taxon>
    </lineage>
</organism>
<evidence type="ECO:0000256" key="4">
    <source>
        <dbReference type="ARBA" id="ARBA00023136"/>
    </source>
</evidence>
<dbReference type="InterPro" id="IPR018108">
    <property type="entry name" value="MCP_transmembrane"/>
</dbReference>
<dbReference type="OrthoDB" id="250329at2759"/>
<evidence type="ECO:0000256" key="2">
    <source>
        <dbReference type="ARBA" id="ARBA00022692"/>
    </source>
</evidence>
<keyword evidence="9" id="KW-1185">Reference proteome</keyword>
<dbReference type="EMBL" id="JAAAJB010000124">
    <property type="protein sequence ID" value="KAG0265045.1"/>
    <property type="molecule type" value="Genomic_DNA"/>
</dbReference>
<dbReference type="PROSITE" id="PS50920">
    <property type="entry name" value="SOLCAR"/>
    <property type="match status" value="2"/>
</dbReference>
<keyword evidence="2 5" id="KW-0812">Transmembrane</keyword>
<feature type="compositionally biased region" description="Basic and acidic residues" evidence="7">
    <location>
        <begin position="10"/>
        <end position="22"/>
    </location>
</feature>
<name>A0A9P6QBP5_9FUNG</name>
<keyword evidence="6" id="KW-0813">Transport</keyword>
<dbReference type="AlphaFoldDB" id="A0A9P6QBP5"/>
<dbReference type="PANTHER" id="PTHR46080:SF18">
    <property type="entry name" value="MITOCHONDRIAL SUBSTRATE CARRIER FAMILY PROTEIN J"/>
    <property type="match status" value="1"/>
</dbReference>
<evidence type="ECO:0000256" key="1">
    <source>
        <dbReference type="ARBA" id="ARBA00004141"/>
    </source>
</evidence>
<comment type="similarity">
    <text evidence="6">Belongs to the mitochondrial carrier (TC 2.A.29) family.</text>
</comment>
<dbReference type="InterPro" id="IPR023395">
    <property type="entry name" value="MCP_dom_sf"/>
</dbReference>
<accession>A0A9P6QBP5</accession>
<evidence type="ECO:0008006" key="10">
    <source>
        <dbReference type="Google" id="ProtNLM"/>
    </source>
</evidence>
<dbReference type="SUPFAM" id="SSF103506">
    <property type="entry name" value="Mitochondrial carrier"/>
    <property type="match status" value="1"/>
</dbReference>
<evidence type="ECO:0000256" key="3">
    <source>
        <dbReference type="ARBA" id="ARBA00022989"/>
    </source>
</evidence>
<keyword evidence="3" id="KW-1133">Transmembrane helix</keyword>
<feature type="repeat" description="Solcar" evidence="5">
    <location>
        <begin position="106"/>
        <end position="194"/>
    </location>
</feature>
<evidence type="ECO:0000256" key="6">
    <source>
        <dbReference type="RuleBase" id="RU000488"/>
    </source>
</evidence>
<feature type="repeat" description="Solcar" evidence="5">
    <location>
        <begin position="223"/>
        <end position="315"/>
    </location>
</feature>
<dbReference type="Proteomes" id="UP000807716">
    <property type="component" value="Unassembled WGS sequence"/>
</dbReference>
<feature type="region of interest" description="Disordered" evidence="7">
    <location>
        <begin position="1"/>
        <end position="22"/>
    </location>
</feature>
<sequence>MARSASMDHQPPHGDSNKSEPLKKLVLNPADIGAYMFQGAGVIMALDIVFWPLEVATTRMQATKDVPANFSVEWCHTTLYLGVYEQMTAMIESRFPDTNNTNSATRELTVSGTAGFVAEVVSALLYVPTDIVSQRLRVLSETPGTARVSTLGMCKHMYKSDGIRAFYQGFWATMWANAPGSVAFWAGYETTKKVVYNEFKACEDREQQLDRPGFFSKHMLSQKKGLILALSALNSTWLSTLLISPFDMVRVRLQLLDGAIAEDAAQLKRGWWGMFKLIAHQEGWRGFFKGLGPKFWAAFPGCVGYLFAYEVIKENLVESND</sequence>
<evidence type="ECO:0000313" key="8">
    <source>
        <dbReference type="EMBL" id="KAG0265045.1"/>
    </source>
</evidence>
<proteinExistence type="inferred from homology"/>
<dbReference type="PANTHER" id="PTHR46080">
    <property type="entry name" value="MITOCHONDRIAL SUBSTRATE CARRIER FAMILY PROTEIN J"/>
    <property type="match status" value="1"/>
</dbReference>
<dbReference type="Pfam" id="PF00153">
    <property type="entry name" value="Mito_carr"/>
    <property type="match status" value="2"/>
</dbReference>
<keyword evidence="4 5" id="KW-0472">Membrane</keyword>
<comment type="caution">
    <text evidence="8">The sequence shown here is derived from an EMBL/GenBank/DDBJ whole genome shotgun (WGS) entry which is preliminary data.</text>
</comment>
<reference evidence="8" key="1">
    <citation type="journal article" date="2020" name="Fungal Divers.">
        <title>Resolving the Mortierellaceae phylogeny through synthesis of multi-gene phylogenetics and phylogenomics.</title>
        <authorList>
            <person name="Vandepol N."/>
            <person name="Liber J."/>
            <person name="Desiro A."/>
            <person name="Na H."/>
            <person name="Kennedy M."/>
            <person name="Barry K."/>
            <person name="Grigoriev I.V."/>
            <person name="Miller A.N."/>
            <person name="O'Donnell K."/>
            <person name="Stajich J.E."/>
            <person name="Bonito G."/>
        </authorList>
    </citation>
    <scope>NUCLEOTIDE SEQUENCE</scope>
    <source>
        <strain evidence="8">BC1065</strain>
    </source>
</reference>
<dbReference type="Gene3D" id="1.50.40.10">
    <property type="entry name" value="Mitochondrial carrier domain"/>
    <property type="match status" value="1"/>
</dbReference>
<evidence type="ECO:0000256" key="5">
    <source>
        <dbReference type="PROSITE-ProRule" id="PRU00282"/>
    </source>
</evidence>